<keyword evidence="2" id="KW-1185">Reference proteome</keyword>
<evidence type="ECO:0000313" key="2">
    <source>
        <dbReference type="Proteomes" id="UP000245626"/>
    </source>
</evidence>
<name>A0ACD0P218_9BASI</name>
<dbReference type="EMBL" id="KZ819793">
    <property type="protein sequence ID" value="PWN52153.1"/>
    <property type="molecule type" value="Genomic_DNA"/>
</dbReference>
<accession>A0ACD0P218</accession>
<protein>
    <submittedName>
        <fullName evidence="1">Uncharacterized protein</fullName>
    </submittedName>
</protein>
<sequence length="154" mass="17751">MFRRRTDISQPWLERNRTSDWSSWMAYRSKRETAWKRISSLTKKARHPSHVLQLRVESISNRDRVLLLLPLQTHPVQTDIQGSLSLGGRFPRRPLSTRSLDRIGIWIGNGEPRFANHFEHPCNLVAAAGSLLIHPKSITKKKVFGRSYSVWGGV</sequence>
<proteinExistence type="predicted"/>
<evidence type="ECO:0000313" key="1">
    <source>
        <dbReference type="EMBL" id="PWN52153.1"/>
    </source>
</evidence>
<gene>
    <name evidence="1" type="ORF">IE53DRAFT_16280</name>
</gene>
<dbReference type="Proteomes" id="UP000245626">
    <property type="component" value="Unassembled WGS sequence"/>
</dbReference>
<organism evidence="1 2">
    <name type="scientific">Violaceomyces palustris</name>
    <dbReference type="NCBI Taxonomy" id="1673888"/>
    <lineage>
        <taxon>Eukaryota</taxon>
        <taxon>Fungi</taxon>
        <taxon>Dikarya</taxon>
        <taxon>Basidiomycota</taxon>
        <taxon>Ustilaginomycotina</taxon>
        <taxon>Ustilaginomycetes</taxon>
        <taxon>Violaceomycetales</taxon>
        <taxon>Violaceomycetaceae</taxon>
        <taxon>Violaceomyces</taxon>
    </lineage>
</organism>
<reference evidence="1 2" key="1">
    <citation type="journal article" date="2018" name="Mol. Biol. Evol.">
        <title>Broad Genomic Sampling Reveals a Smut Pathogenic Ancestry of the Fungal Clade Ustilaginomycotina.</title>
        <authorList>
            <person name="Kijpornyongpan T."/>
            <person name="Mondo S.J."/>
            <person name="Barry K."/>
            <person name="Sandor L."/>
            <person name="Lee J."/>
            <person name="Lipzen A."/>
            <person name="Pangilinan J."/>
            <person name="LaButti K."/>
            <person name="Hainaut M."/>
            <person name="Henrissat B."/>
            <person name="Grigoriev I.V."/>
            <person name="Spatafora J.W."/>
            <person name="Aime M.C."/>
        </authorList>
    </citation>
    <scope>NUCLEOTIDE SEQUENCE [LARGE SCALE GENOMIC DNA]</scope>
    <source>
        <strain evidence="1 2">SA 807</strain>
    </source>
</reference>